<feature type="region of interest" description="Disordered" evidence="1">
    <location>
        <begin position="529"/>
        <end position="552"/>
    </location>
</feature>
<dbReference type="InterPro" id="IPR045334">
    <property type="entry name" value="INTS3"/>
</dbReference>
<sequence>MQESQQQQNKITLFVKQPLDADDEYEKKSKEDFELIQKELRNKTETERASIFQSKVFGGTESEKQVVNVLLYGILTSQSAFKENFTLLTSLTRDQFSICISSIQFIIFEKYYKLHPHCKMQLLLLVKELVMIEAKDSELLVLELLRQIIGSDLSDTNLWLIQSLLEILTECPKTWLFNYEMLIYISCYTFLRLISDHIGVKELSQIQNKEINYTLMLLKEKTDVCFSIGRDLIRLLQNLNSIPEFKPIWDLLLLTKEEYYNLDSKKKEEIFLKYIKEPNNENLLPNKSVPIPKELSSGQTMLEKILNTRTKKICFQSRLTPKIETQLLFMVQKIKMGMQRRHQQWFFTQHLSSDPLPNKQIKLKEGLIIDLIRYVCCAYHPLPETVYAGFLTRWATIGWLLKSIHSSKIQHQAKIALFYDWLFFDPSQEIIMDIEPALLLMIFSIPKYFDITSQLMDFLCDFGIFYEPNESIKIHTKQSIIEAFKQSLDKRVISFIQFEQLFSSEVLHDSLKSKFKNIFGSVLNSSQDEKQNQQKINPMELENDNSKSRKRGLKEIISNSKTKEKKHNMEKNHQENLTETISTFREKFSKIIDNFPSLNEKTKSKEIHHLITDFFRVSKKKFLSSEANQANQELVFQFIFNTIASCKLLSYQKITHLFLSLIFSYEKDNGTLKNLIQNFRRIDKKFGARILLFILSEKSMLPKISFYFGENSSEQSYSLLFYDFKFAGQQDPDLLFQVFVACLTSKQTQITNKIIGQFEMIFLIVQFLDPKLQFEIQKLLLLTKIKIFGTKQKNLIQIFEKSIELLNSYEQNILWNFFQAEFSNQISKIENVCLILLDYISLKTEKKIEELKKKMEKSNEILRKFMDIDSLENNENQNEDEKEKEKEKDKDKDNEKEKENENENENEKYSLLELNNSLQIESSSFEFYHEILNQIRILLSRISPSQKLIITLMSFPISSNEDAINSFTNSVLYQWNIHQEHSKQLKNFIENILKPNSHEFGNLKKTVKDRTKIWKENFFKEEQNQNY</sequence>
<dbReference type="PANTHER" id="PTHR13587:SF7">
    <property type="entry name" value="INTEGRATOR COMPLEX SUBUNIT 3"/>
    <property type="match status" value="1"/>
</dbReference>
<keyword evidence="4" id="KW-1185">Reference proteome</keyword>
<dbReference type="InterPro" id="IPR019333">
    <property type="entry name" value="INTS3_N"/>
</dbReference>
<dbReference type="PANTHER" id="PTHR13587">
    <property type="entry name" value="INTEGRATOR COMPLEX SUBUNIT 3"/>
    <property type="match status" value="1"/>
</dbReference>
<feature type="domain" description="Integrator complex subunit 3 N-terminal" evidence="2">
    <location>
        <begin position="63"/>
        <end position="254"/>
    </location>
</feature>
<reference evidence="3" key="1">
    <citation type="submission" date="2022-10" db="EMBL/GenBank/DDBJ databases">
        <title>Novel sulphate-reducing endosymbionts in the free-living metamonad Anaeramoeba.</title>
        <authorList>
            <person name="Jerlstrom-Hultqvist J."/>
            <person name="Cepicka I."/>
            <person name="Gallot-Lavallee L."/>
            <person name="Salas-Leiva D."/>
            <person name="Curtis B.A."/>
            <person name="Zahonova K."/>
            <person name="Pipaliya S."/>
            <person name="Dacks J."/>
            <person name="Roger A.J."/>
        </authorList>
    </citation>
    <scope>NUCLEOTIDE SEQUENCE</scope>
    <source>
        <strain evidence="3">BMAN</strain>
    </source>
</reference>
<dbReference type="Pfam" id="PF10189">
    <property type="entry name" value="Ints3_N"/>
    <property type="match status" value="2"/>
</dbReference>
<comment type="caution">
    <text evidence="3">The sequence shown here is derived from an EMBL/GenBank/DDBJ whole genome shotgun (WGS) entry which is preliminary data.</text>
</comment>
<feature type="domain" description="Integrator complex subunit 3 N-terminal" evidence="2">
    <location>
        <begin position="292"/>
        <end position="516"/>
    </location>
</feature>
<proteinExistence type="predicted"/>
<dbReference type="EMBL" id="JAPDFW010000070">
    <property type="protein sequence ID" value="KAJ5074492.1"/>
    <property type="molecule type" value="Genomic_DNA"/>
</dbReference>
<dbReference type="GO" id="GO:0005737">
    <property type="term" value="C:cytoplasm"/>
    <property type="evidence" value="ECO:0007669"/>
    <property type="project" value="TreeGrafter"/>
</dbReference>
<organism evidence="3 4">
    <name type="scientific">Anaeramoeba ignava</name>
    <name type="common">Anaerobic marine amoeba</name>
    <dbReference type="NCBI Taxonomy" id="1746090"/>
    <lineage>
        <taxon>Eukaryota</taxon>
        <taxon>Metamonada</taxon>
        <taxon>Anaeramoebidae</taxon>
        <taxon>Anaeramoeba</taxon>
    </lineage>
</organism>
<evidence type="ECO:0000313" key="4">
    <source>
        <dbReference type="Proteomes" id="UP001149090"/>
    </source>
</evidence>
<name>A0A9Q0LKC0_ANAIG</name>
<accession>A0A9Q0LKC0</accession>
<evidence type="ECO:0000259" key="2">
    <source>
        <dbReference type="Pfam" id="PF10189"/>
    </source>
</evidence>
<evidence type="ECO:0000313" key="3">
    <source>
        <dbReference type="EMBL" id="KAJ5074492.1"/>
    </source>
</evidence>
<evidence type="ECO:0000256" key="1">
    <source>
        <dbReference type="SAM" id="MobiDB-lite"/>
    </source>
</evidence>
<dbReference type="Proteomes" id="UP001149090">
    <property type="component" value="Unassembled WGS sequence"/>
</dbReference>
<feature type="compositionally biased region" description="Basic and acidic residues" evidence="1">
    <location>
        <begin position="879"/>
        <end position="908"/>
    </location>
</feature>
<feature type="region of interest" description="Disordered" evidence="1">
    <location>
        <begin position="872"/>
        <end position="908"/>
    </location>
</feature>
<dbReference type="AlphaFoldDB" id="A0A9Q0LKC0"/>
<protein>
    <submittedName>
        <fullName evidence="3">Integrator complex subunit 3</fullName>
    </submittedName>
</protein>
<gene>
    <name evidence="3" type="ORF">M0811_01123</name>
</gene>
<dbReference type="OrthoDB" id="10067569at2759"/>